<dbReference type="AlphaFoldDB" id="A0A6A5YNU6"/>
<gene>
    <name evidence="1" type="ORF">BDV96DRAFT_287110</name>
</gene>
<accession>A0A6A5YNU6</accession>
<sequence length="110" mass="12291">MTTLHVAVLIWMRCFRSQTIHSDQHSAPRGPDSAPMGKWAGRTSALSIETSISYRSSGSARVRLLFSTRILFLWQIALTRIVHCGEPKYSCWVSFISLPLAGTTAARVRK</sequence>
<name>A0A6A5YNU6_9PLEO</name>
<protein>
    <submittedName>
        <fullName evidence="1">Uncharacterized protein</fullName>
    </submittedName>
</protein>
<evidence type="ECO:0000313" key="1">
    <source>
        <dbReference type="EMBL" id="KAF2108057.1"/>
    </source>
</evidence>
<keyword evidence="2" id="KW-1185">Reference proteome</keyword>
<dbReference type="Proteomes" id="UP000799770">
    <property type="component" value="Unassembled WGS sequence"/>
</dbReference>
<evidence type="ECO:0000313" key="2">
    <source>
        <dbReference type="Proteomes" id="UP000799770"/>
    </source>
</evidence>
<reference evidence="1" key="1">
    <citation type="journal article" date="2020" name="Stud. Mycol.">
        <title>101 Dothideomycetes genomes: a test case for predicting lifestyles and emergence of pathogens.</title>
        <authorList>
            <person name="Haridas S."/>
            <person name="Albert R."/>
            <person name="Binder M."/>
            <person name="Bloem J."/>
            <person name="Labutti K."/>
            <person name="Salamov A."/>
            <person name="Andreopoulos B."/>
            <person name="Baker S."/>
            <person name="Barry K."/>
            <person name="Bills G."/>
            <person name="Bluhm B."/>
            <person name="Cannon C."/>
            <person name="Castanera R."/>
            <person name="Culley D."/>
            <person name="Daum C."/>
            <person name="Ezra D."/>
            <person name="Gonzalez J."/>
            <person name="Henrissat B."/>
            <person name="Kuo A."/>
            <person name="Liang C."/>
            <person name="Lipzen A."/>
            <person name="Lutzoni F."/>
            <person name="Magnuson J."/>
            <person name="Mondo S."/>
            <person name="Nolan M."/>
            <person name="Ohm R."/>
            <person name="Pangilinan J."/>
            <person name="Park H.-J."/>
            <person name="Ramirez L."/>
            <person name="Alfaro M."/>
            <person name="Sun H."/>
            <person name="Tritt A."/>
            <person name="Yoshinaga Y."/>
            <person name="Zwiers L.-H."/>
            <person name="Turgeon B."/>
            <person name="Goodwin S."/>
            <person name="Spatafora J."/>
            <person name="Crous P."/>
            <person name="Grigoriev I."/>
        </authorList>
    </citation>
    <scope>NUCLEOTIDE SEQUENCE</scope>
    <source>
        <strain evidence="1">CBS 627.86</strain>
    </source>
</reference>
<proteinExistence type="predicted"/>
<organism evidence="1 2">
    <name type="scientific">Lophiotrema nucula</name>
    <dbReference type="NCBI Taxonomy" id="690887"/>
    <lineage>
        <taxon>Eukaryota</taxon>
        <taxon>Fungi</taxon>
        <taxon>Dikarya</taxon>
        <taxon>Ascomycota</taxon>
        <taxon>Pezizomycotina</taxon>
        <taxon>Dothideomycetes</taxon>
        <taxon>Pleosporomycetidae</taxon>
        <taxon>Pleosporales</taxon>
        <taxon>Lophiotremataceae</taxon>
        <taxon>Lophiotrema</taxon>
    </lineage>
</organism>
<dbReference type="EMBL" id="ML977350">
    <property type="protein sequence ID" value="KAF2108057.1"/>
    <property type="molecule type" value="Genomic_DNA"/>
</dbReference>